<sequence>MGATTLLRKLKGSMFPKLVLDRTLLDKQIAELQGTLSDVTAKYEAELTAARAAVAQAAAAAAQASAAQATFHFRGYDIPVDLMRMTGGGPETFEEISAMHQKNLAKWIGIEPQHSILEIGCGIGRDAIPLSTTLTRGSYVGVDIIGRSIDWCTAYIGARHPNFRFVHYDVDDQLHNPDGTTRTEAIVLPIEDQSIDRIFLFSVFTHMYQKDIEHYLREFRRVLKPDGLVYATTFIYDDAILESARRTNRTIFNLRFEHELHEGCRINSLEYPLGAVAFTRELWQKMLIAGSMKLAKPILNGQWSGFYDKFDDGQDVLILQPA</sequence>
<dbReference type="RefSeq" id="WP_006200526.1">
    <property type="nucleotide sequence ID" value="NZ_AGSN01000055.1"/>
</dbReference>
<dbReference type="PANTHER" id="PTHR43675">
    <property type="entry name" value="ARSENITE METHYLTRANSFERASE"/>
    <property type="match status" value="1"/>
</dbReference>
<protein>
    <recommendedName>
        <fullName evidence="3">Methyltransferase domain-containing protein</fullName>
    </recommendedName>
</protein>
<dbReference type="GO" id="GO:0008168">
    <property type="term" value="F:methyltransferase activity"/>
    <property type="evidence" value="ECO:0007669"/>
    <property type="project" value="TreeGrafter"/>
</dbReference>
<evidence type="ECO:0000313" key="4">
    <source>
        <dbReference type="EMBL" id="EHH13131.1"/>
    </source>
</evidence>
<name>G6Y580_9HYPH</name>
<organism evidence="4 5">
    <name type="scientific">Mesorhizobium amorphae CCNWGS0123</name>
    <dbReference type="NCBI Taxonomy" id="1082933"/>
    <lineage>
        <taxon>Bacteria</taxon>
        <taxon>Pseudomonadati</taxon>
        <taxon>Pseudomonadota</taxon>
        <taxon>Alphaproteobacteria</taxon>
        <taxon>Hyphomicrobiales</taxon>
        <taxon>Phyllobacteriaceae</taxon>
        <taxon>Mesorhizobium</taxon>
    </lineage>
</organism>
<keyword evidence="5" id="KW-1185">Reference proteome</keyword>
<feature type="domain" description="Methyltransferase" evidence="3">
    <location>
        <begin position="116"/>
        <end position="227"/>
    </location>
</feature>
<dbReference type="Gene3D" id="3.40.50.150">
    <property type="entry name" value="Vaccinia Virus protein VP39"/>
    <property type="match status" value="1"/>
</dbReference>
<dbReference type="InterPro" id="IPR041698">
    <property type="entry name" value="Methyltransf_25"/>
</dbReference>
<gene>
    <name evidence="4" type="ORF">MEA186_05446</name>
</gene>
<evidence type="ECO:0000259" key="3">
    <source>
        <dbReference type="Pfam" id="PF13649"/>
    </source>
</evidence>
<dbReference type="Pfam" id="PF13649">
    <property type="entry name" value="Methyltransf_25"/>
    <property type="match status" value="1"/>
</dbReference>
<dbReference type="STRING" id="1082933.A6B35_15565"/>
<dbReference type="EMBL" id="AGSN01000055">
    <property type="protein sequence ID" value="EHH13131.1"/>
    <property type="molecule type" value="Genomic_DNA"/>
</dbReference>
<evidence type="ECO:0000313" key="5">
    <source>
        <dbReference type="Proteomes" id="UP000002949"/>
    </source>
</evidence>
<keyword evidence="2" id="KW-0949">S-adenosyl-L-methionine</keyword>
<dbReference type="InterPro" id="IPR026669">
    <property type="entry name" value="Arsenite_MeTrfase-like"/>
</dbReference>
<dbReference type="PANTHER" id="PTHR43675:SF8">
    <property type="entry name" value="ARSENITE METHYLTRANSFERASE"/>
    <property type="match status" value="1"/>
</dbReference>
<dbReference type="SUPFAM" id="SSF53335">
    <property type="entry name" value="S-adenosyl-L-methionine-dependent methyltransferases"/>
    <property type="match status" value="1"/>
</dbReference>
<dbReference type="eggNOG" id="COG2226">
    <property type="taxonomic scope" value="Bacteria"/>
</dbReference>
<dbReference type="OrthoDB" id="1853779at2"/>
<accession>G6Y580</accession>
<dbReference type="Proteomes" id="UP000002949">
    <property type="component" value="Unassembled WGS sequence"/>
</dbReference>
<evidence type="ECO:0000256" key="2">
    <source>
        <dbReference type="ARBA" id="ARBA00022691"/>
    </source>
</evidence>
<dbReference type="InterPro" id="IPR029063">
    <property type="entry name" value="SAM-dependent_MTases_sf"/>
</dbReference>
<dbReference type="PATRIC" id="fig|1082933.3.peg.1026"/>
<reference evidence="4 5" key="1">
    <citation type="journal article" date="2012" name="J. Bacteriol.">
        <title>Draft Genome Sequence of Plant Growth-Promoting Rhizobium Mesorhizobium amorphae, Isolated from Zinc-Lead Mine Tailings.</title>
        <authorList>
            <person name="Hao X."/>
            <person name="Lin Y."/>
            <person name="Johnstone L."/>
            <person name="Baltrus D.A."/>
            <person name="Miller S.J."/>
            <person name="Wei G."/>
            <person name="Rensing C."/>
        </authorList>
    </citation>
    <scope>NUCLEOTIDE SEQUENCE [LARGE SCALE GENOMIC DNA]</scope>
    <source>
        <strain evidence="4 5">CCNWGS0123</strain>
    </source>
</reference>
<dbReference type="CDD" id="cd02440">
    <property type="entry name" value="AdoMet_MTases"/>
    <property type="match status" value="1"/>
</dbReference>
<proteinExistence type="predicted"/>
<evidence type="ECO:0000256" key="1">
    <source>
        <dbReference type="ARBA" id="ARBA00022679"/>
    </source>
</evidence>
<keyword evidence="1" id="KW-0808">Transferase</keyword>
<dbReference type="AlphaFoldDB" id="G6Y580"/>
<dbReference type="KEGG" id="mamo:A6B35_15565"/>